<proteinExistence type="predicted"/>
<feature type="compositionally biased region" description="Low complexity" evidence="1">
    <location>
        <begin position="248"/>
        <end position="266"/>
    </location>
</feature>
<keyword evidence="3" id="KW-1185">Reference proteome</keyword>
<evidence type="ECO:0000256" key="1">
    <source>
        <dbReference type="SAM" id="MobiDB-lite"/>
    </source>
</evidence>
<organism evidence="2 3">
    <name type="scientific">Choiromyces venosus 120613-1</name>
    <dbReference type="NCBI Taxonomy" id="1336337"/>
    <lineage>
        <taxon>Eukaryota</taxon>
        <taxon>Fungi</taxon>
        <taxon>Dikarya</taxon>
        <taxon>Ascomycota</taxon>
        <taxon>Pezizomycotina</taxon>
        <taxon>Pezizomycetes</taxon>
        <taxon>Pezizales</taxon>
        <taxon>Tuberaceae</taxon>
        <taxon>Choiromyces</taxon>
    </lineage>
</organism>
<feature type="compositionally biased region" description="Acidic residues" evidence="1">
    <location>
        <begin position="542"/>
        <end position="553"/>
    </location>
</feature>
<accession>A0A3N4K025</accession>
<name>A0A3N4K025_9PEZI</name>
<protein>
    <submittedName>
        <fullName evidence="2">Uncharacterized protein</fullName>
    </submittedName>
</protein>
<dbReference type="OrthoDB" id="5419247at2759"/>
<feature type="compositionally biased region" description="Low complexity" evidence="1">
    <location>
        <begin position="563"/>
        <end position="575"/>
    </location>
</feature>
<gene>
    <name evidence="2" type="ORF">L873DRAFT_1834106</name>
</gene>
<dbReference type="Proteomes" id="UP000276215">
    <property type="component" value="Unassembled WGS sequence"/>
</dbReference>
<reference evidence="2 3" key="1">
    <citation type="journal article" date="2018" name="Nat. Ecol. Evol.">
        <title>Pezizomycetes genomes reveal the molecular basis of ectomycorrhizal truffle lifestyle.</title>
        <authorList>
            <person name="Murat C."/>
            <person name="Payen T."/>
            <person name="Noel B."/>
            <person name="Kuo A."/>
            <person name="Morin E."/>
            <person name="Chen J."/>
            <person name="Kohler A."/>
            <person name="Krizsan K."/>
            <person name="Balestrini R."/>
            <person name="Da Silva C."/>
            <person name="Montanini B."/>
            <person name="Hainaut M."/>
            <person name="Levati E."/>
            <person name="Barry K.W."/>
            <person name="Belfiori B."/>
            <person name="Cichocki N."/>
            <person name="Clum A."/>
            <person name="Dockter R.B."/>
            <person name="Fauchery L."/>
            <person name="Guy J."/>
            <person name="Iotti M."/>
            <person name="Le Tacon F."/>
            <person name="Lindquist E.A."/>
            <person name="Lipzen A."/>
            <person name="Malagnac F."/>
            <person name="Mello A."/>
            <person name="Molinier V."/>
            <person name="Miyauchi S."/>
            <person name="Poulain J."/>
            <person name="Riccioni C."/>
            <person name="Rubini A."/>
            <person name="Sitrit Y."/>
            <person name="Splivallo R."/>
            <person name="Traeger S."/>
            <person name="Wang M."/>
            <person name="Zifcakova L."/>
            <person name="Wipf D."/>
            <person name="Zambonelli A."/>
            <person name="Paolocci F."/>
            <person name="Nowrousian M."/>
            <person name="Ottonello S."/>
            <person name="Baldrian P."/>
            <person name="Spatafora J.W."/>
            <person name="Henrissat B."/>
            <person name="Nagy L.G."/>
            <person name="Aury J.M."/>
            <person name="Wincker P."/>
            <person name="Grigoriev I.V."/>
            <person name="Bonfante P."/>
            <person name="Martin F.M."/>
        </authorList>
    </citation>
    <scope>NUCLEOTIDE SEQUENCE [LARGE SCALE GENOMIC DNA]</scope>
    <source>
        <strain evidence="2 3">120613-1</strain>
    </source>
</reference>
<feature type="region of interest" description="Disordered" evidence="1">
    <location>
        <begin position="403"/>
        <end position="505"/>
    </location>
</feature>
<dbReference type="AlphaFoldDB" id="A0A3N4K025"/>
<dbReference type="EMBL" id="ML120367">
    <property type="protein sequence ID" value="RPB02649.1"/>
    <property type="molecule type" value="Genomic_DNA"/>
</dbReference>
<feature type="compositionally biased region" description="Basic and acidic residues" evidence="1">
    <location>
        <begin position="465"/>
        <end position="482"/>
    </location>
</feature>
<feature type="region of interest" description="Disordered" evidence="1">
    <location>
        <begin position="205"/>
        <end position="386"/>
    </location>
</feature>
<feature type="compositionally biased region" description="Polar residues" evidence="1">
    <location>
        <begin position="595"/>
        <end position="608"/>
    </location>
</feature>
<feature type="compositionally biased region" description="Basic residues" evidence="1">
    <location>
        <begin position="483"/>
        <end position="494"/>
    </location>
</feature>
<sequence length="784" mass="86510">MAGVNSVITVESIDDITPGTIFVAYSTLPFFPKPNRRPFLALWRTGNQVVSLPLTSLRKGAFDPPTAAKSFGRSLASYFPIAPASNRSYLPITATPNITGFIDLLTPVTIGQSSLPLKKTKATIISARDLQNVIMAHVGLVQCGQEEILTGLEDQTSEILVIGRSTCYNIRQIALDMLQCSEQGLLHARRTQEITKSLVEAFDKPPTAKLILPRPHHPTPSPSSTFVDQPPPPPHPPRPPQADTQHRQPAQMSSGQQRQQSQQPRQILNNQSGPASCRPDSFPRNPRNPDNGGGGDGSSGARRSRGFSGFYTAPTGGGSNQQRNRATARMPETSGNQGVQHQEEYQHGGDDEIEEWTKSDWDLVEDVTPEEKVKERELGKDSDSISEWDLDDWDKLEDIIPGNMPKHQYSQYHTPDTLPAEMDESSTCESTYSISKGDRNDFNSEVPQGNTAIPHPLLSPLLQEGKQEPPSKDTSHEHDRRSNKSSPYRHKQHQRNFLPVSLTTQPQWAQSQFANLTHALRRITARPQLHREATPIPATGDIGEDNEDVEDTQYSDTDSQNVTTTPPITQATRTTTPEEEQTPSEQFKIVGPETTPITPVGTTGQQDAHGQCDALLEPSPRSAASEGGEEEEGEEEEEEGEENKKEVVEEEYYKVYKELQRILLNSLKSSIQVIGVSEDELNTLHPNGEVSFVAYRSFLTNTGWEEPSGQLLAALDRGQSLQQEMTSAEGRVSLGLLIRYVDVAREICLPYTHLTREIDELRARTEIALGSISSTTTTTAGSDG</sequence>
<evidence type="ECO:0000313" key="3">
    <source>
        <dbReference type="Proteomes" id="UP000276215"/>
    </source>
</evidence>
<feature type="compositionally biased region" description="Basic and acidic residues" evidence="1">
    <location>
        <begin position="341"/>
        <end position="361"/>
    </location>
</feature>
<feature type="compositionally biased region" description="Basic and acidic residues" evidence="1">
    <location>
        <begin position="369"/>
        <end position="383"/>
    </location>
</feature>
<feature type="region of interest" description="Disordered" evidence="1">
    <location>
        <begin position="526"/>
        <end position="646"/>
    </location>
</feature>
<feature type="compositionally biased region" description="Acidic residues" evidence="1">
    <location>
        <begin position="627"/>
        <end position="641"/>
    </location>
</feature>
<evidence type="ECO:0000313" key="2">
    <source>
        <dbReference type="EMBL" id="RPB02649.1"/>
    </source>
</evidence>
<feature type="compositionally biased region" description="Pro residues" evidence="1">
    <location>
        <begin position="229"/>
        <end position="240"/>
    </location>
</feature>